<feature type="domain" description="EGF-like" evidence="8">
    <location>
        <begin position="70"/>
        <end position="111"/>
    </location>
</feature>
<keyword evidence="2 7" id="KW-0732">Signal</keyword>
<feature type="domain" description="EGF-like" evidence="8">
    <location>
        <begin position="170"/>
        <end position="208"/>
    </location>
</feature>
<evidence type="ECO:0000313" key="10">
    <source>
        <dbReference type="Proteomes" id="UP001642483"/>
    </source>
</evidence>
<dbReference type="InterPro" id="IPR009030">
    <property type="entry name" value="Growth_fac_rcpt_cys_sf"/>
</dbReference>
<dbReference type="InterPro" id="IPR000152">
    <property type="entry name" value="EGF-type_Asp/Asn_hydroxyl_site"/>
</dbReference>
<proteinExistence type="predicted"/>
<dbReference type="SMART" id="SM00179">
    <property type="entry name" value="EGF_CA"/>
    <property type="match status" value="5"/>
</dbReference>
<dbReference type="SUPFAM" id="SSF57184">
    <property type="entry name" value="Growth factor receptor domain"/>
    <property type="match status" value="1"/>
</dbReference>
<dbReference type="Pfam" id="PF12947">
    <property type="entry name" value="EGF_3"/>
    <property type="match status" value="3"/>
</dbReference>
<feature type="domain" description="EGF-like" evidence="8">
    <location>
        <begin position="249"/>
        <end position="289"/>
    </location>
</feature>
<dbReference type="PROSITE" id="PS00010">
    <property type="entry name" value="ASX_HYDROXYL"/>
    <property type="match status" value="5"/>
</dbReference>
<organism evidence="9 10">
    <name type="scientific">Clavelina lepadiformis</name>
    <name type="common">Light-bulb sea squirt</name>
    <name type="synonym">Ascidia lepadiformis</name>
    <dbReference type="NCBI Taxonomy" id="159417"/>
    <lineage>
        <taxon>Eukaryota</taxon>
        <taxon>Metazoa</taxon>
        <taxon>Chordata</taxon>
        <taxon>Tunicata</taxon>
        <taxon>Ascidiacea</taxon>
        <taxon>Aplousobranchia</taxon>
        <taxon>Clavelinidae</taxon>
        <taxon>Clavelina</taxon>
    </lineage>
</organism>
<feature type="chain" id="PRO_5046059386" description="EGF-like domain-containing protein" evidence="7">
    <location>
        <begin position="20"/>
        <end position="465"/>
    </location>
</feature>
<feature type="domain" description="EGF-like" evidence="8">
    <location>
        <begin position="129"/>
        <end position="169"/>
    </location>
</feature>
<dbReference type="CDD" id="cd00054">
    <property type="entry name" value="EGF_CA"/>
    <property type="match status" value="5"/>
</dbReference>
<dbReference type="InterPro" id="IPR049883">
    <property type="entry name" value="NOTCH1_EGF-like"/>
</dbReference>
<evidence type="ECO:0000256" key="5">
    <source>
        <dbReference type="ARBA" id="ARBA00023180"/>
    </source>
</evidence>
<dbReference type="PROSITE" id="PS50026">
    <property type="entry name" value="EGF_3"/>
    <property type="match status" value="6"/>
</dbReference>
<keyword evidence="4" id="KW-1015">Disulfide bond</keyword>
<evidence type="ECO:0000256" key="1">
    <source>
        <dbReference type="ARBA" id="ARBA00022536"/>
    </source>
</evidence>
<feature type="domain" description="EGF-like" evidence="8">
    <location>
        <begin position="209"/>
        <end position="248"/>
    </location>
</feature>
<dbReference type="SMART" id="SM00181">
    <property type="entry name" value="EGF"/>
    <property type="match status" value="6"/>
</dbReference>
<keyword evidence="10" id="KW-1185">Reference proteome</keyword>
<dbReference type="InterPro" id="IPR000742">
    <property type="entry name" value="EGF"/>
</dbReference>
<dbReference type="InterPro" id="IPR024731">
    <property type="entry name" value="NELL2-like_EGF"/>
</dbReference>
<keyword evidence="5" id="KW-0325">Glycoprotein</keyword>
<evidence type="ECO:0000256" key="4">
    <source>
        <dbReference type="ARBA" id="ARBA00023157"/>
    </source>
</evidence>
<dbReference type="EMBL" id="CAWYQH010000130">
    <property type="protein sequence ID" value="CAK8693169.1"/>
    <property type="molecule type" value="Genomic_DNA"/>
</dbReference>
<feature type="domain" description="EGF-like" evidence="8">
    <location>
        <begin position="290"/>
        <end position="331"/>
    </location>
</feature>
<dbReference type="Pfam" id="PF07645">
    <property type="entry name" value="EGF_CA"/>
    <property type="match status" value="3"/>
</dbReference>
<evidence type="ECO:0000256" key="3">
    <source>
        <dbReference type="ARBA" id="ARBA00022737"/>
    </source>
</evidence>
<comment type="caution">
    <text evidence="6">Lacks conserved residue(s) required for the propagation of feature annotation.</text>
</comment>
<name>A0ABP0GQW9_CLALP</name>
<dbReference type="Proteomes" id="UP001642483">
    <property type="component" value="Unassembled WGS sequence"/>
</dbReference>
<dbReference type="PROSITE" id="PS01186">
    <property type="entry name" value="EGF_2"/>
    <property type="match status" value="5"/>
</dbReference>
<keyword evidence="1 6" id="KW-0245">EGF-like domain</keyword>
<evidence type="ECO:0000259" key="8">
    <source>
        <dbReference type="PROSITE" id="PS50026"/>
    </source>
</evidence>
<dbReference type="PANTHER" id="PTHR24042:SF5">
    <property type="entry name" value="EGF-LIKE CALCIUM-BINDING DOMAIN-CONTAINING PROTEIN"/>
    <property type="match status" value="1"/>
</dbReference>
<evidence type="ECO:0000313" key="9">
    <source>
        <dbReference type="EMBL" id="CAK8693169.1"/>
    </source>
</evidence>
<dbReference type="InterPro" id="IPR051586">
    <property type="entry name" value="PKC-binding_NELL"/>
</dbReference>
<accession>A0ABP0GQW9</accession>
<evidence type="ECO:0000256" key="6">
    <source>
        <dbReference type="PROSITE-ProRule" id="PRU00076"/>
    </source>
</evidence>
<reference evidence="9 10" key="1">
    <citation type="submission" date="2024-02" db="EMBL/GenBank/DDBJ databases">
        <authorList>
            <person name="Daric V."/>
            <person name="Darras S."/>
        </authorList>
    </citation>
    <scope>NUCLEOTIDE SEQUENCE [LARGE SCALE GENOMIC DNA]</scope>
</reference>
<evidence type="ECO:0000256" key="7">
    <source>
        <dbReference type="SAM" id="SignalP"/>
    </source>
</evidence>
<feature type="signal peptide" evidence="7">
    <location>
        <begin position="1"/>
        <end position="19"/>
    </location>
</feature>
<dbReference type="PROSITE" id="PS01187">
    <property type="entry name" value="EGF_CA"/>
    <property type="match status" value="2"/>
</dbReference>
<protein>
    <recommendedName>
        <fullName evidence="8">EGF-like domain-containing protein</fullName>
    </recommendedName>
</protein>
<comment type="caution">
    <text evidence="9">The sequence shown here is derived from an EMBL/GenBank/DDBJ whole genome shotgun (WGS) entry which is preliminary data.</text>
</comment>
<gene>
    <name evidence="9" type="ORF">CVLEPA_LOCUS26487</name>
</gene>
<dbReference type="InterPro" id="IPR018097">
    <property type="entry name" value="EGF_Ca-bd_CS"/>
</dbReference>
<sequence length="465" mass="50968">MYRHVILCLLFCGISPTRAQTLSPDAVIRIFNVTYTLESMTFTSATVEEVLPDLSTALANPLGPDFTTTIMDPCSTSLHLCHVDATCIDVDETIGIFQCKCNVGFNQTASVATFDGNRSLIPDGTFCPDLDECASGNHDCDEQSTCFNTRGSYTCTCELGFTGTGVECKDVDECEEEICDRNAKCFNYGGSFSCDCNSGFTGDGFKCEDIDECLFITSCPTNSSCTNAIGSYVCDCDVGFYWDGLDCQNMDECATSLHACHSNARCVDNFGSYFCECLFGYHGDGVTCSDVDECLTPGLNNCHENATCRNTIGGFFCECLPGFNGDGVTCDVIKEGLVLSCPHISLSMTSLYQLNAILLCDYVKWRVTSLSKWLSTLKTWRDCLFSGDVIDLDCVDLNVTCVNKIQESIHYDAFGCAVHVCADGQYDVSGGEMWKKDLSRWAEVYLTWRSAMLEGGVCWSNEAWI</sequence>
<keyword evidence="3" id="KW-0677">Repeat</keyword>
<dbReference type="InterPro" id="IPR001881">
    <property type="entry name" value="EGF-like_Ca-bd_dom"/>
</dbReference>
<dbReference type="Gene3D" id="2.10.25.10">
    <property type="entry name" value="Laminin"/>
    <property type="match status" value="6"/>
</dbReference>
<dbReference type="SUPFAM" id="SSF57196">
    <property type="entry name" value="EGF/Laminin"/>
    <property type="match status" value="2"/>
</dbReference>
<dbReference type="PANTHER" id="PTHR24042">
    <property type="entry name" value="NEL HOMOLOG"/>
    <property type="match status" value="1"/>
</dbReference>
<evidence type="ECO:0000256" key="2">
    <source>
        <dbReference type="ARBA" id="ARBA00022729"/>
    </source>
</evidence>